<name>A0A9N9K1S0_9GLOM</name>
<proteinExistence type="predicted"/>
<reference evidence="1" key="1">
    <citation type="submission" date="2021-06" db="EMBL/GenBank/DDBJ databases">
        <authorList>
            <person name="Kallberg Y."/>
            <person name="Tangrot J."/>
            <person name="Rosling A."/>
        </authorList>
    </citation>
    <scope>NUCLEOTIDE SEQUENCE</scope>
    <source>
        <strain evidence="1">FL966</strain>
    </source>
</reference>
<gene>
    <name evidence="1" type="ORF">CPELLU_LOCUS18332</name>
</gene>
<keyword evidence="2" id="KW-1185">Reference proteome</keyword>
<dbReference type="AlphaFoldDB" id="A0A9N9K1S0"/>
<organism evidence="1 2">
    <name type="scientific">Cetraspora pellucida</name>
    <dbReference type="NCBI Taxonomy" id="1433469"/>
    <lineage>
        <taxon>Eukaryota</taxon>
        <taxon>Fungi</taxon>
        <taxon>Fungi incertae sedis</taxon>
        <taxon>Mucoromycota</taxon>
        <taxon>Glomeromycotina</taxon>
        <taxon>Glomeromycetes</taxon>
        <taxon>Diversisporales</taxon>
        <taxon>Gigasporaceae</taxon>
        <taxon>Cetraspora</taxon>
    </lineage>
</organism>
<accession>A0A9N9K1S0</accession>
<sequence>NSEKLKCSKAVQVLVEQEAMKNYSFPVITSAIKEYATVNLELVKSVKKLRYKKVANIKYKVRGS</sequence>
<dbReference type="OrthoDB" id="2438697at2759"/>
<dbReference type="EMBL" id="CAJVQA010035939">
    <property type="protein sequence ID" value="CAG8807847.1"/>
    <property type="molecule type" value="Genomic_DNA"/>
</dbReference>
<evidence type="ECO:0000313" key="1">
    <source>
        <dbReference type="EMBL" id="CAG8807847.1"/>
    </source>
</evidence>
<dbReference type="Proteomes" id="UP000789759">
    <property type="component" value="Unassembled WGS sequence"/>
</dbReference>
<evidence type="ECO:0000313" key="2">
    <source>
        <dbReference type="Proteomes" id="UP000789759"/>
    </source>
</evidence>
<feature type="non-terminal residue" evidence="1">
    <location>
        <position position="1"/>
    </location>
</feature>
<comment type="caution">
    <text evidence="1">The sequence shown here is derived from an EMBL/GenBank/DDBJ whole genome shotgun (WGS) entry which is preliminary data.</text>
</comment>
<protein>
    <submittedName>
        <fullName evidence="1">5005_t:CDS:1</fullName>
    </submittedName>
</protein>